<dbReference type="InterPro" id="IPR001938">
    <property type="entry name" value="Thaumatin"/>
</dbReference>
<dbReference type="GeneID" id="108569648"/>
<protein>
    <submittedName>
        <fullName evidence="3">Pathogenesis-related protein 5-like</fullName>
    </submittedName>
</protein>
<organism evidence="2 3">
    <name type="scientific">Nicrophorus vespilloides</name>
    <name type="common">Boreal carrion beetle</name>
    <dbReference type="NCBI Taxonomy" id="110193"/>
    <lineage>
        <taxon>Eukaryota</taxon>
        <taxon>Metazoa</taxon>
        <taxon>Ecdysozoa</taxon>
        <taxon>Arthropoda</taxon>
        <taxon>Hexapoda</taxon>
        <taxon>Insecta</taxon>
        <taxon>Pterygota</taxon>
        <taxon>Neoptera</taxon>
        <taxon>Endopterygota</taxon>
        <taxon>Coleoptera</taxon>
        <taxon>Polyphaga</taxon>
        <taxon>Staphyliniformia</taxon>
        <taxon>Silphidae</taxon>
        <taxon>Nicrophorinae</taxon>
        <taxon>Nicrophorus</taxon>
    </lineage>
</organism>
<reference evidence="3" key="1">
    <citation type="submission" date="2025-08" db="UniProtKB">
        <authorList>
            <consortium name="RefSeq"/>
        </authorList>
    </citation>
    <scope>IDENTIFICATION</scope>
    <source>
        <tissue evidence="3">Whole Larva</tissue>
    </source>
</reference>
<feature type="signal peptide" evidence="1">
    <location>
        <begin position="1"/>
        <end position="17"/>
    </location>
</feature>
<dbReference type="RefSeq" id="XP_017786769.1">
    <property type="nucleotide sequence ID" value="XM_017931280.1"/>
</dbReference>
<dbReference type="PANTHER" id="PTHR31048">
    <property type="entry name" value="OS03G0233200 PROTEIN"/>
    <property type="match status" value="1"/>
</dbReference>
<evidence type="ECO:0000256" key="1">
    <source>
        <dbReference type="SAM" id="SignalP"/>
    </source>
</evidence>
<dbReference type="Gene3D" id="2.60.110.10">
    <property type="entry name" value="Thaumatin"/>
    <property type="match status" value="1"/>
</dbReference>
<keyword evidence="1" id="KW-0732">Signal</keyword>
<dbReference type="PRINTS" id="PR00347">
    <property type="entry name" value="THAUMATIN"/>
</dbReference>
<evidence type="ECO:0000313" key="3">
    <source>
        <dbReference type="RefSeq" id="XP_017786769.1"/>
    </source>
</evidence>
<accession>A0ABM1NIW9</accession>
<keyword evidence="2" id="KW-1185">Reference proteome</keyword>
<evidence type="ECO:0000313" key="2">
    <source>
        <dbReference type="Proteomes" id="UP000695000"/>
    </source>
</evidence>
<feature type="chain" id="PRO_5045546532" evidence="1">
    <location>
        <begin position="18"/>
        <end position="237"/>
    </location>
</feature>
<dbReference type="CDD" id="cd09218">
    <property type="entry name" value="TLP-PA"/>
    <property type="match status" value="1"/>
</dbReference>
<dbReference type="SUPFAM" id="SSF49870">
    <property type="entry name" value="Osmotin, thaumatin-like protein"/>
    <property type="match status" value="1"/>
</dbReference>
<dbReference type="PIRSF" id="PIRSF002703">
    <property type="entry name" value="Thaumatin"/>
    <property type="match status" value="1"/>
</dbReference>
<proteinExistence type="predicted"/>
<gene>
    <name evidence="3" type="primary">LOC108569648</name>
</gene>
<sequence length="237" mass="25872">MKSALVFGLLFLGATHCAQFRVKNVMGGDIWIGILTSNNLPSLEGGGFVLGPQQERAINAPDDWEGRFWARTWCNSGSQHCETGDCGNKVQCNGAGGVPPASLAEFNLKAWNDGKDYYDISLVDGYNVGVKIEPLGGSGDCNVLHCSNNLNDNCPNELRKYGSGGTIACESSCNKFDKDEYCCRNEFNDPKICNPNTWAVNSAKYFKDNCPDAYSYAYDDHSSLKTCMAGTYRITFG</sequence>
<dbReference type="InterPro" id="IPR037176">
    <property type="entry name" value="Osmotin/thaumatin-like_sf"/>
</dbReference>
<dbReference type="SMART" id="SM00205">
    <property type="entry name" value="THN"/>
    <property type="match status" value="1"/>
</dbReference>
<dbReference type="PROSITE" id="PS51367">
    <property type="entry name" value="THAUMATIN_2"/>
    <property type="match status" value="1"/>
</dbReference>
<dbReference type="Pfam" id="PF00314">
    <property type="entry name" value="Thaumatin"/>
    <property type="match status" value="1"/>
</dbReference>
<name>A0ABM1NIW9_NICVS</name>
<dbReference type="Proteomes" id="UP000695000">
    <property type="component" value="Unplaced"/>
</dbReference>